<dbReference type="Gene3D" id="2.130.10.10">
    <property type="entry name" value="YVTN repeat-like/Quinoprotein amine dehydrogenase"/>
    <property type="match status" value="5"/>
</dbReference>
<keyword evidence="5" id="KW-1185">Reference proteome</keyword>
<dbReference type="PANTHER" id="PTHR43739:SF5">
    <property type="entry name" value="EXO-ALPHA-SIALIDASE"/>
    <property type="match status" value="1"/>
</dbReference>
<dbReference type="SUPFAM" id="SSF110296">
    <property type="entry name" value="Oligoxyloglucan reducing end-specific cellobiohydrolase"/>
    <property type="match status" value="2"/>
</dbReference>
<proteinExistence type="predicted"/>
<dbReference type="Proteomes" id="UP000321578">
    <property type="component" value="Unassembled WGS sequence"/>
</dbReference>
<dbReference type="PANTHER" id="PTHR43739">
    <property type="entry name" value="XYLOGLUCANASE (EUROFUNG)"/>
    <property type="match status" value="1"/>
</dbReference>
<feature type="domain" description="Secretion system C-terminal sorting" evidence="3">
    <location>
        <begin position="919"/>
        <end position="991"/>
    </location>
</feature>
<dbReference type="CDD" id="cd15482">
    <property type="entry name" value="Sialidase_non-viral"/>
    <property type="match status" value="1"/>
</dbReference>
<feature type="signal peptide" evidence="2">
    <location>
        <begin position="1"/>
        <end position="19"/>
    </location>
</feature>
<accession>A0A5C6ZIR8</accession>
<dbReference type="GO" id="GO:0010411">
    <property type="term" value="P:xyloglucan metabolic process"/>
    <property type="evidence" value="ECO:0007669"/>
    <property type="project" value="TreeGrafter"/>
</dbReference>
<dbReference type="NCBIfam" id="TIGR04183">
    <property type="entry name" value="Por_Secre_tail"/>
    <property type="match status" value="1"/>
</dbReference>
<sequence length="992" mass="108044">MKKIYIPILAALLSVLCHAQDYKRMIAAGSFSVQEIQIAAQAHFDQVGRERGKGYKPYKRWEYQALRRMDENGMLKSPEFYVKELEDYNSYLNNANIQARTTVGTWEQLGPLSINQTSGWNPGVGRITSFAAASDNPNHIIVGANTGGVWKSLDGGGTWAVLTDNLSNLSVYALAIDPTNTNTYFWGSTGGVIFKSEDAGATWNILAQTGIGNVNKILIDPSNTNKMYCSVEFGGIYKSVDAGNTWTSINSAATNGYDVELKPGDPNVVYASGNAFFISTNGGDTFEVPNGLDVWSQNYLSGNTNWTTSAFNQNNSVVPRTGNSMAIFSIDNFSMPITQLVTPALDVSGITNPQLKFSFTNVSWAGDIDALKILYKTTASGDWIELANYTTESASWNDINLNLPNPSATYYIAFEGTSNYGRGLTIDDIMVGNDLGSIVFVDGFESATNSFGGGPKMIAVTPANPELVYVVEAVDNVFGGLHKSTNSGSSFTRLGHSGKNYFGYSSDPEDLADATFGQAPRDMDIAVHPSNSDDVHLAGINTWRSTDGGTTFNISSQWTPQGAAFENIGYCHADVDMLEFVGDQLYVLSDGGIYVAQDPTSVSSSYYTDLTTGLGIRQFYKIGVSQTNPVIVTAGSQDNGSSVLGANGIWSDWLGADGMESFVDKTLSNTLYGTVQYGALYKSIDGGNNIFSLDAPENKSGNWVTPFEQDPIQPNTIYTGYDQVYKSVNGGDTWTSVSQSFGGNLNHLKIAPTNGNFQYAARGNKLYKNTNVGTTGNWTQLNGFSGNINAIAIHPTDPNKVAIATTSNQNVFVSINGGSSWTSYKINLPNFSAQALVWQDNGKDGLYLGMNYGVFYIDQTMSEWQPFSNGLPNVMISELEINYATDKIYVGTYGRGLWASNLYDTTLNVSDFKLKNLNVYPNPSSNDINLKWDQNEEVTIRIYDTQGKIMFYDKNDNIKNGLQIDVSNFASGLYFLKVNTNKGEVTKKIMVN</sequence>
<protein>
    <submittedName>
        <fullName evidence="4">T9SS type A sorting domain-containing protein</fullName>
    </submittedName>
</protein>
<reference evidence="4 5" key="1">
    <citation type="submission" date="2019-08" db="EMBL/GenBank/DDBJ databases">
        <title>Genomes of Subsaximicrobium wynnwilliamsii strains.</title>
        <authorList>
            <person name="Bowman J.P."/>
        </authorList>
    </citation>
    <scope>NUCLEOTIDE SEQUENCE [LARGE SCALE GENOMIC DNA]</scope>
    <source>
        <strain evidence="4 5">2-80-2</strain>
    </source>
</reference>
<dbReference type="InterPro" id="IPR026444">
    <property type="entry name" value="Secre_tail"/>
</dbReference>
<feature type="chain" id="PRO_5022805440" evidence="2">
    <location>
        <begin position="20"/>
        <end position="992"/>
    </location>
</feature>
<evidence type="ECO:0000256" key="1">
    <source>
        <dbReference type="ARBA" id="ARBA00022729"/>
    </source>
</evidence>
<evidence type="ECO:0000259" key="3">
    <source>
        <dbReference type="Pfam" id="PF18962"/>
    </source>
</evidence>
<dbReference type="AlphaFoldDB" id="A0A5C6ZIR8"/>
<evidence type="ECO:0000313" key="5">
    <source>
        <dbReference type="Proteomes" id="UP000321578"/>
    </source>
</evidence>
<dbReference type="RefSeq" id="WP_147085467.1">
    <property type="nucleotide sequence ID" value="NZ_VORM01000004.1"/>
</dbReference>
<gene>
    <name evidence="4" type="ORF">ESY86_04800</name>
</gene>
<dbReference type="EMBL" id="VORO01000004">
    <property type="protein sequence ID" value="TXD90074.1"/>
    <property type="molecule type" value="Genomic_DNA"/>
</dbReference>
<comment type="caution">
    <text evidence="4">The sequence shown here is derived from an EMBL/GenBank/DDBJ whole genome shotgun (WGS) entry which is preliminary data.</text>
</comment>
<dbReference type="InterPro" id="IPR015943">
    <property type="entry name" value="WD40/YVTN_repeat-like_dom_sf"/>
</dbReference>
<evidence type="ECO:0000313" key="4">
    <source>
        <dbReference type="EMBL" id="TXD90074.1"/>
    </source>
</evidence>
<name>A0A5C6ZIR8_9FLAO</name>
<dbReference type="OrthoDB" id="9757947at2"/>
<keyword evidence="1 2" id="KW-0732">Signal</keyword>
<dbReference type="InterPro" id="IPR052025">
    <property type="entry name" value="Xyloglucanase_GH74"/>
</dbReference>
<organism evidence="4 5">
    <name type="scientific">Subsaximicrobium wynnwilliamsii</name>
    <dbReference type="NCBI Taxonomy" id="291179"/>
    <lineage>
        <taxon>Bacteria</taxon>
        <taxon>Pseudomonadati</taxon>
        <taxon>Bacteroidota</taxon>
        <taxon>Flavobacteriia</taxon>
        <taxon>Flavobacteriales</taxon>
        <taxon>Flavobacteriaceae</taxon>
        <taxon>Subsaximicrobium</taxon>
    </lineage>
</organism>
<dbReference type="Pfam" id="PF18962">
    <property type="entry name" value="Por_Secre_tail"/>
    <property type="match status" value="1"/>
</dbReference>
<evidence type="ECO:0000256" key="2">
    <source>
        <dbReference type="SAM" id="SignalP"/>
    </source>
</evidence>